<dbReference type="OrthoDB" id="7432864at2"/>
<organism evidence="1 2">
    <name type="scientific">Methylocystis bryophila</name>
    <dbReference type="NCBI Taxonomy" id="655015"/>
    <lineage>
        <taxon>Bacteria</taxon>
        <taxon>Pseudomonadati</taxon>
        <taxon>Pseudomonadota</taxon>
        <taxon>Alphaproteobacteria</taxon>
        <taxon>Hyphomicrobiales</taxon>
        <taxon>Methylocystaceae</taxon>
        <taxon>Methylocystis</taxon>
    </lineage>
</organism>
<dbReference type="Proteomes" id="UP000193978">
    <property type="component" value="Chromosome"/>
</dbReference>
<accession>A0A1W6MZ27</accession>
<proteinExistence type="predicted"/>
<dbReference type="EMBL" id="CP019948">
    <property type="protein sequence ID" value="ARN82850.1"/>
    <property type="molecule type" value="Genomic_DNA"/>
</dbReference>
<name>A0A1W6MZ27_9HYPH</name>
<evidence type="ECO:0000313" key="2">
    <source>
        <dbReference type="Proteomes" id="UP000193978"/>
    </source>
</evidence>
<protein>
    <recommendedName>
        <fullName evidence="3">Growth inhibitor PemK</fullName>
    </recommendedName>
</protein>
<keyword evidence="2" id="KW-1185">Reference proteome</keyword>
<dbReference type="AlphaFoldDB" id="A0A1W6MZ27"/>
<evidence type="ECO:0000313" key="1">
    <source>
        <dbReference type="EMBL" id="ARN82850.1"/>
    </source>
</evidence>
<dbReference type="KEGG" id="mbry:B1812_19150"/>
<dbReference type="RefSeq" id="WP_085772987.1">
    <property type="nucleotide sequence ID" value="NZ_AP027149.1"/>
</dbReference>
<reference evidence="1 2" key="1">
    <citation type="submission" date="2017-02" db="EMBL/GenBank/DDBJ databases">
        <authorList>
            <person name="Peterson S.W."/>
        </authorList>
    </citation>
    <scope>NUCLEOTIDE SEQUENCE [LARGE SCALE GENOMIC DNA]</scope>
    <source>
        <strain evidence="1 2">S285</strain>
    </source>
</reference>
<dbReference type="STRING" id="655015.B1812_19150"/>
<evidence type="ECO:0008006" key="3">
    <source>
        <dbReference type="Google" id="ProtNLM"/>
    </source>
</evidence>
<gene>
    <name evidence="1" type="ORF">B1812_19150</name>
</gene>
<sequence length="135" mass="15153">MIKPVSGLVIRYNYLWARESGRGEESGRKSRPVCVQIIVGTGGKQRKCLLFPITSQPPRPETCALEIPQTEARRVGLALPAWIVVDEWNEDDLETTDCLASAEPLGAFGRTFVQRIREAAVEAIKARRHRAVNRR</sequence>